<gene>
    <name evidence="2" type="ORF">MGL_1595</name>
</gene>
<organism evidence="2 3">
    <name type="scientific">Malassezia globosa (strain ATCC MYA-4612 / CBS 7966)</name>
    <name type="common">Dandruff-associated fungus</name>
    <dbReference type="NCBI Taxonomy" id="425265"/>
    <lineage>
        <taxon>Eukaryota</taxon>
        <taxon>Fungi</taxon>
        <taxon>Dikarya</taxon>
        <taxon>Basidiomycota</taxon>
        <taxon>Ustilaginomycotina</taxon>
        <taxon>Malasseziomycetes</taxon>
        <taxon>Malasseziales</taxon>
        <taxon>Malasseziaceae</taxon>
        <taxon>Malassezia</taxon>
    </lineage>
</organism>
<sequence>MTDRDEDALWTSRPKRAKSRHNLTPSEKQAQNIEQLFDDPKKALRMPAAPPSLFKVRPPPDMVNHVQGSSAGVGSGEFHVYKMSRRNESERIEAMKYEADRATAQAEFDKKRDEQAALDNAKTSKNRARREKKKRAQQHARERSYHHYEDKSNDDSDGPSLTHTHRVSPNVTKKARFTFESPSTTSTSLPEDDSHVRTNQTD</sequence>
<dbReference type="PANTHER" id="PTHR13507:SF0">
    <property type="entry name" value="PRKR-INTERACTING PROTEIN 1"/>
    <property type="match status" value="1"/>
</dbReference>
<feature type="region of interest" description="Disordered" evidence="1">
    <location>
        <begin position="44"/>
        <end position="75"/>
    </location>
</feature>
<dbReference type="KEGG" id="mgl:MGL_1595"/>
<evidence type="ECO:0008006" key="4">
    <source>
        <dbReference type="Google" id="ProtNLM"/>
    </source>
</evidence>
<reference evidence="2 3" key="1">
    <citation type="journal article" date="2007" name="Proc. Natl. Acad. Sci. U.S.A.">
        <title>Dandruff-associated Malassezia genomes reveal convergent and divergent virulence traits shared with plant and human fungal pathogens.</title>
        <authorList>
            <person name="Xu J."/>
            <person name="Saunders C.W."/>
            <person name="Hu P."/>
            <person name="Grant R.A."/>
            <person name="Boekhout T."/>
            <person name="Kuramae E.E."/>
            <person name="Kronstad J.W."/>
            <person name="Deangelis Y.M."/>
            <person name="Reeder N.L."/>
            <person name="Johnstone K.R."/>
            <person name="Leland M."/>
            <person name="Fieno A.M."/>
            <person name="Begley W.M."/>
            <person name="Sun Y."/>
            <person name="Lacey M.P."/>
            <person name="Chaudhary T."/>
            <person name="Keough T."/>
            <person name="Chu L."/>
            <person name="Sears R."/>
            <person name="Yuan B."/>
            <person name="Dawson T.L.Jr."/>
        </authorList>
    </citation>
    <scope>NUCLEOTIDE SEQUENCE [LARGE SCALE GENOMIC DNA]</scope>
    <source>
        <strain evidence="3">ATCC MYA-4612 / CBS 7966</strain>
    </source>
</reference>
<feature type="compositionally biased region" description="Low complexity" evidence="1">
    <location>
        <begin position="178"/>
        <end position="189"/>
    </location>
</feature>
<evidence type="ECO:0000313" key="2">
    <source>
        <dbReference type="EMBL" id="EDP44198.1"/>
    </source>
</evidence>
<feature type="compositionally biased region" description="Basic residues" evidence="1">
    <location>
        <begin position="124"/>
        <end position="138"/>
    </location>
</feature>
<dbReference type="GO" id="GO:0003725">
    <property type="term" value="F:double-stranded RNA binding"/>
    <property type="evidence" value="ECO:0007669"/>
    <property type="project" value="InterPro"/>
</dbReference>
<feature type="compositionally biased region" description="Basic and acidic residues" evidence="1">
    <location>
        <begin position="139"/>
        <end position="154"/>
    </location>
</feature>
<comment type="caution">
    <text evidence="2">The sequence shown here is derived from an EMBL/GenBank/DDBJ whole genome shotgun (WGS) entry which is preliminary data.</text>
</comment>
<name>A8PY56_MALGO</name>
<protein>
    <recommendedName>
        <fullName evidence="4">DUF1168 domain-containing protein</fullName>
    </recommendedName>
</protein>
<dbReference type="RefSeq" id="XP_001731412.1">
    <property type="nucleotide sequence ID" value="XM_001731360.1"/>
</dbReference>
<dbReference type="STRING" id="425265.A8PY56"/>
<dbReference type="GeneID" id="5855719"/>
<dbReference type="GO" id="GO:0005730">
    <property type="term" value="C:nucleolus"/>
    <property type="evidence" value="ECO:0007669"/>
    <property type="project" value="TreeGrafter"/>
</dbReference>
<dbReference type="VEuPathDB" id="FungiDB:MGL_1595"/>
<dbReference type="InterPro" id="IPR009548">
    <property type="entry name" value="Prkrip1"/>
</dbReference>
<feature type="compositionally biased region" description="Basic and acidic residues" evidence="1">
    <location>
        <begin position="92"/>
        <end position="115"/>
    </location>
</feature>
<dbReference type="PANTHER" id="PTHR13507">
    <property type="entry name" value="PRKR-INTERACTING PROTEIN 1"/>
    <property type="match status" value="1"/>
</dbReference>
<feature type="compositionally biased region" description="Polar residues" evidence="1">
    <location>
        <begin position="159"/>
        <end position="171"/>
    </location>
</feature>
<feature type="region of interest" description="Disordered" evidence="1">
    <location>
        <begin position="1"/>
        <end position="31"/>
    </location>
</feature>
<feature type="compositionally biased region" description="Polar residues" evidence="1">
    <location>
        <begin position="22"/>
        <end position="31"/>
    </location>
</feature>
<accession>A8PY56</accession>
<dbReference type="GO" id="GO:0004860">
    <property type="term" value="F:protein kinase inhibitor activity"/>
    <property type="evidence" value="ECO:0007669"/>
    <property type="project" value="TreeGrafter"/>
</dbReference>
<dbReference type="InParanoid" id="A8PY56"/>
<keyword evidence="3" id="KW-1185">Reference proteome</keyword>
<dbReference type="Pfam" id="PF06658">
    <property type="entry name" value="DUF1168"/>
    <property type="match status" value="1"/>
</dbReference>
<dbReference type="OrthoDB" id="10067079at2759"/>
<feature type="region of interest" description="Disordered" evidence="1">
    <location>
        <begin position="92"/>
        <end position="202"/>
    </location>
</feature>
<dbReference type="GO" id="GO:0019901">
    <property type="term" value="F:protein kinase binding"/>
    <property type="evidence" value="ECO:0007669"/>
    <property type="project" value="TreeGrafter"/>
</dbReference>
<dbReference type="EMBL" id="AAYY01000004">
    <property type="protein sequence ID" value="EDP44198.1"/>
    <property type="molecule type" value="Genomic_DNA"/>
</dbReference>
<evidence type="ECO:0000256" key="1">
    <source>
        <dbReference type="SAM" id="MobiDB-lite"/>
    </source>
</evidence>
<proteinExistence type="predicted"/>
<dbReference type="Proteomes" id="UP000008837">
    <property type="component" value="Unassembled WGS sequence"/>
</dbReference>
<dbReference type="AlphaFoldDB" id="A8PY56"/>
<evidence type="ECO:0000313" key="3">
    <source>
        <dbReference type="Proteomes" id="UP000008837"/>
    </source>
</evidence>